<gene>
    <name evidence="7" type="ORF">OB2597_19926</name>
</gene>
<evidence type="ECO:0000256" key="2">
    <source>
        <dbReference type="ARBA" id="ARBA00008954"/>
    </source>
</evidence>
<comment type="caution">
    <text evidence="7">The sequence shown here is derived from an EMBL/GenBank/DDBJ whole genome shotgun (WGS) entry which is preliminary data.</text>
</comment>
<dbReference type="InterPro" id="IPR005814">
    <property type="entry name" value="Aminotrans_3"/>
</dbReference>
<dbReference type="PROSITE" id="PS00600">
    <property type="entry name" value="AA_TRANSFER_CLASS_3"/>
    <property type="match status" value="1"/>
</dbReference>
<dbReference type="EMBL" id="AAMO01000008">
    <property type="protein sequence ID" value="EAQ02386.1"/>
    <property type="molecule type" value="Genomic_DNA"/>
</dbReference>
<evidence type="ECO:0000256" key="6">
    <source>
        <dbReference type="RuleBase" id="RU003560"/>
    </source>
</evidence>
<keyword evidence="8" id="KW-1185">Reference proteome</keyword>
<dbReference type="CDD" id="cd00610">
    <property type="entry name" value="OAT_like"/>
    <property type="match status" value="1"/>
</dbReference>
<dbReference type="PANTHER" id="PTHR43094">
    <property type="entry name" value="AMINOTRANSFERASE"/>
    <property type="match status" value="1"/>
</dbReference>
<evidence type="ECO:0000313" key="7">
    <source>
        <dbReference type="EMBL" id="EAQ02386.1"/>
    </source>
</evidence>
<comment type="cofactor">
    <cofactor evidence="1">
        <name>pyridoxal 5'-phosphate</name>
        <dbReference type="ChEBI" id="CHEBI:597326"/>
    </cofactor>
</comment>
<keyword evidence="4" id="KW-0808">Transferase</keyword>
<organism evidence="7 8">
    <name type="scientific">Pseudooceanicola batsensis (strain ATCC BAA-863 / DSM 15984 / KCTC 12145 / HTCC2597)</name>
    <name type="common">Oceanicola batsensis</name>
    <dbReference type="NCBI Taxonomy" id="252305"/>
    <lineage>
        <taxon>Bacteria</taxon>
        <taxon>Pseudomonadati</taxon>
        <taxon>Pseudomonadota</taxon>
        <taxon>Alphaproteobacteria</taxon>
        <taxon>Rhodobacterales</taxon>
        <taxon>Paracoccaceae</taxon>
        <taxon>Pseudooceanicola</taxon>
    </lineage>
</organism>
<dbReference type="InterPro" id="IPR049704">
    <property type="entry name" value="Aminotrans_3_PPA_site"/>
</dbReference>
<dbReference type="SUPFAM" id="SSF53383">
    <property type="entry name" value="PLP-dependent transferases"/>
    <property type="match status" value="1"/>
</dbReference>
<accession>A3U0U5</accession>
<dbReference type="Proteomes" id="UP000004318">
    <property type="component" value="Unassembled WGS sequence"/>
</dbReference>
<keyword evidence="3" id="KW-0032">Aminotransferase</keyword>
<evidence type="ECO:0000256" key="4">
    <source>
        <dbReference type="ARBA" id="ARBA00022679"/>
    </source>
</evidence>
<proteinExistence type="inferred from homology"/>
<evidence type="ECO:0000256" key="1">
    <source>
        <dbReference type="ARBA" id="ARBA00001933"/>
    </source>
</evidence>
<dbReference type="NCBIfam" id="NF005685">
    <property type="entry name" value="PRK07483.1"/>
    <property type="match status" value="1"/>
</dbReference>
<evidence type="ECO:0000256" key="3">
    <source>
        <dbReference type="ARBA" id="ARBA00022576"/>
    </source>
</evidence>
<dbReference type="FunFam" id="3.40.640.10:FF:000014">
    <property type="entry name" value="Adenosylmethionine-8-amino-7-oxononanoate aminotransferase, probable"/>
    <property type="match status" value="1"/>
</dbReference>
<evidence type="ECO:0008006" key="9">
    <source>
        <dbReference type="Google" id="ProtNLM"/>
    </source>
</evidence>
<dbReference type="GO" id="GO:0005829">
    <property type="term" value="C:cytosol"/>
    <property type="evidence" value="ECO:0007669"/>
    <property type="project" value="TreeGrafter"/>
</dbReference>
<dbReference type="RefSeq" id="WP_009803928.1">
    <property type="nucleotide sequence ID" value="NZ_AAMO01000008.1"/>
</dbReference>
<reference evidence="7 8" key="1">
    <citation type="journal article" date="2010" name="J. Bacteriol.">
        <title>Genome sequences of Oceanicola granulosus HTCC2516(T) and Oceanicola batsensis HTCC2597(TDelta).</title>
        <authorList>
            <person name="Thrash J.C."/>
            <person name="Cho J.C."/>
            <person name="Vergin K.L."/>
            <person name="Giovannoni S.J."/>
        </authorList>
    </citation>
    <scope>NUCLEOTIDE SEQUENCE [LARGE SCALE GENOMIC DNA]</scope>
    <source>
        <strain evidence="8">ATCC BAA-863 / DSM 15984 / KCTC 12145 / HTCC2597</strain>
    </source>
</reference>
<evidence type="ECO:0000256" key="5">
    <source>
        <dbReference type="ARBA" id="ARBA00022898"/>
    </source>
</evidence>
<dbReference type="InterPro" id="IPR015424">
    <property type="entry name" value="PyrdxlP-dep_Trfase"/>
</dbReference>
<dbReference type="Gene3D" id="3.90.1150.10">
    <property type="entry name" value="Aspartate Aminotransferase, domain 1"/>
    <property type="match status" value="1"/>
</dbReference>
<evidence type="ECO:0000313" key="8">
    <source>
        <dbReference type="Proteomes" id="UP000004318"/>
    </source>
</evidence>
<dbReference type="AlphaFoldDB" id="A3U0U5"/>
<dbReference type="STRING" id="252305.OB2597_19926"/>
<dbReference type="GO" id="GO:0030170">
    <property type="term" value="F:pyridoxal phosphate binding"/>
    <property type="evidence" value="ECO:0007669"/>
    <property type="project" value="InterPro"/>
</dbReference>
<dbReference type="GO" id="GO:0008483">
    <property type="term" value="F:transaminase activity"/>
    <property type="evidence" value="ECO:0007669"/>
    <property type="project" value="UniProtKB-KW"/>
</dbReference>
<dbReference type="HOGENOM" id="CLU_016922_4_0_5"/>
<dbReference type="InterPro" id="IPR015421">
    <property type="entry name" value="PyrdxlP-dep_Trfase_major"/>
</dbReference>
<dbReference type="Gene3D" id="3.40.640.10">
    <property type="entry name" value="Type I PLP-dependent aspartate aminotransferase-like (Major domain)"/>
    <property type="match status" value="1"/>
</dbReference>
<dbReference type="Pfam" id="PF00202">
    <property type="entry name" value="Aminotran_3"/>
    <property type="match status" value="1"/>
</dbReference>
<dbReference type="PANTHER" id="PTHR43094:SF1">
    <property type="entry name" value="AMINOTRANSFERASE CLASS-III"/>
    <property type="match status" value="1"/>
</dbReference>
<name>A3U0U5_PSEBH</name>
<comment type="similarity">
    <text evidence="2 6">Belongs to the class-III pyridoxal-phosphate-dependent aminotransferase family.</text>
</comment>
<keyword evidence="5 6" id="KW-0663">Pyridoxal phosphate</keyword>
<dbReference type="PIRSF" id="PIRSF000521">
    <property type="entry name" value="Transaminase_4ab_Lys_Orn"/>
    <property type="match status" value="1"/>
</dbReference>
<dbReference type="InterPro" id="IPR015422">
    <property type="entry name" value="PyrdxlP-dep_Trfase_small"/>
</dbReference>
<sequence>MSHVFARNSRSHPPRVSHGEGCYLFDETGKSYLDGSGGAAVSCLGHGDAHVAGAIRDQLEKVAFAHTGFFTSDPAEALADRLCTLAPGELDKVYFVSGGSEAMEAALKLARQYYLEIGEEGRSRIIARRQSYHGNTLGALATGGNAWRRAPFAPLLMETSHVAPCHAYRGQEAGETADAYRDRLVAEIEARIQALGAETVMAFVAEPVVGATLGAVPAVPGYFRAIRELCDRYGILMILDEVMCGMGRTGTLFACEQEGVSPDILCIAKGLGAGYQPIGAMMCSGHIHEAVAKGSGSFQHGHTYVGHPVACAAGLAVLERLVDDRVLNRVAPAGDRLRAALEDRFGQHPHVGDIRGRGLFLGLELVADRDTKEPLDPGLKVHAAVKAAAFDKGLICYPSGGTVDGKRGDHVLIAPPFIVSDHHIEELVDKLSAAFGAVPALNG</sequence>
<dbReference type="OrthoDB" id="9801834at2"/>
<protein>
    <recommendedName>
        <fullName evidence="9">Aminotransferase, class III</fullName>
    </recommendedName>
</protein>